<name>A0A285IBG3_9FIRM</name>
<dbReference type="AlphaFoldDB" id="A0A285IBG3"/>
<feature type="transmembrane region" description="Helical" evidence="1">
    <location>
        <begin position="6"/>
        <end position="26"/>
    </location>
</feature>
<dbReference type="Proteomes" id="UP000219573">
    <property type="component" value="Unassembled WGS sequence"/>
</dbReference>
<keyword evidence="3" id="KW-1185">Reference proteome</keyword>
<evidence type="ECO:0000313" key="3">
    <source>
        <dbReference type="Proteomes" id="UP000219573"/>
    </source>
</evidence>
<dbReference type="EMBL" id="OBDZ01000037">
    <property type="protein sequence ID" value="SNY45308.1"/>
    <property type="molecule type" value="Genomic_DNA"/>
</dbReference>
<feature type="transmembrane region" description="Helical" evidence="1">
    <location>
        <begin position="69"/>
        <end position="91"/>
    </location>
</feature>
<dbReference type="RefSeq" id="WP_097019381.1">
    <property type="nucleotide sequence ID" value="NZ_OBDZ01000037.1"/>
</dbReference>
<reference evidence="3" key="1">
    <citation type="submission" date="2017-09" db="EMBL/GenBank/DDBJ databases">
        <authorList>
            <person name="Varghese N."/>
            <person name="Submissions S."/>
        </authorList>
    </citation>
    <scope>NUCLEOTIDE SEQUENCE [LARGE SCALE GENOMIC DNA]</scope>
    <source>
        <strain evidence="3">MSL47</strain>
    </source>
</reference>
<protein>
    <submittedName>
        <fullName evidence="2">Uncharacterized protein</fullName>
    </submittedName>
</protein>
<proteinExistence type="predicted"/>
<evidence type="ECO:0000313" key="2">
    <source>
        <dbReference type="EMBL" id="SNY45308.1"/>
    </source>
</evidence>
<gene>
    <name evidence="2" type="ORF">SAMN06265827_13737</name>
</gene>
<sequence>MLKKYLGLFLLISGIFSILSGFIFMIQNIDKYKITIEYISVLINTLILGIPLIIYSMKFIGIKNWKSNGGTIILIIGGLYLICLLLTLLCIKDIPENLLLTQGGITLVLLIYGIFLKKNSTLD</sequence>
<evidence type="ECO:0000256" key="1">
    <source>
        <dbReference type="SAM" id="Phobius"/>
    </source>
</evidence>
<keyword evidence="1" id="KW-0812">Transmembrane</keyword>
<keyword evidence="1" id="KW-0472">Membrane</keyword>
<keyword evidence="1" id="KW-1133">Transmembrane helix</keyword>
<feature type="transmembrane region" description="Helical" evidence="1">
    <location>
        <begin position="38"/>
        <end position="57"/>
    </location>
</feature>
<organism evidence="2 3">
    <name type="scientific">Orenia metallireducens</name>
    <dbReference type="NCBI Taxonomy" id="1413210"/>
    <lineage>
        <taxon>Bacteria</taxon>
        <taxon>Bacillati</taxon>
        <taxon>Bacillota</taxon>
        <taxon>Clostridia</taxon>
        <taxon>Halanaerobiales</taxon>
        <taxon>Halobacteroidaceae</taxon>
        <taxon>Orenia</taxon>
    </lineage>
</organism>
<feature type="transmembrane region" description="Helical" evidence="1">
    <location>
        <begin position="98"/>
        <end position="116"/>
    </location>
</feature>
<accession>A0A285IBG3</accession>